<dbReference type="AlphaFoldDB" id="A0A5M6ZL77"/>
<dbReference type="InterPro" id="IPR001387">
    <property type="entry name" value="Cro/C1-type_HTH"/>
</dbReference>
<dbReference type="SUPFAM" id="SSF47413">
    <property type="entry name" value="lambda repressor-like DNA-binding domains"/>
    <property type="match status" value="1"/>
</dbReference>
<name>A0A5M6ZL77_9PROT</name>
<accession>A0A5M6ZL77</accession>
<dbReference type="Pfam" id="PF13560">
    <property type="entry name" value="HTH_31"/>
    <property type="match status" value="1"/>
</dbReference>
<comment type="caution">
    <text evidence="2">The sequence shown here is derived from an EMBL/GenBank/DDBJ whole genome shotgun (WGS) entry which is preliminary data.</text>
</comment>
<dbReference type="RefSeq" id="WP_150021468.1">
    <property type="nucleotide sequence ID" value="NZ_VWOJ01000001.1"/>
</dbReference>
<evidence type="ECO:0000313" key="3">
    <source>
        <dbReference type="Proteomes" id="UP000325122"/>
    </source>
</evidence>
<dbReference type="InterPro" id="IPR010982">
    <property type="entry name" value="Lambda_DNA-bd_dom_sf"/>
</dbReference>
<keyword evidence="3" id="KW-1185">Reference proteome</keyword>
<dbReference type="CDD" id="cd00093">
    <property type="entry name" value="HTH_XRE"/>
    <property type="match status" value="1"/>
</dbReference>
<dbReference type="SMART" id="SM00530">
    <property type="entry name" value="HTH_XRE"/>
    <property type="match status" value="1"/>
</dbReference>
<dbReference type="PROSITE" id="PS50943">
    <property type="entry name" value="HTH_CROC1"/>
    <property type="match status" value="1"/>
</dbReference>
<protein>
    <submittedName>
        <fullName evidence="2">Helix-turn-helix transcriptional regulator</fullName>
    </submittedName>
</protein>
<feature type="domain" description="HTH cro/C1-type" evidence="1">
    <location>
        <begin position="10"/>
        <end position="64"/>
    </location>
</feature>
<evidence type="ECO:0000313" key="2">
    <source>
        <dbReference type="EMBL" id="KAA5804437.1"/>
    </source>
</evidence>
<organism evidence="2 3">
    <name type="scientific">Alkalicaulis satelles</name>
    <dbReference type="NCBI Taxonomy" id="2609175"/>
    <lineage>
        <taxon>Bacteria</taxon>
        <taxon>Pseudomonadati</taxon>
        <taxon>Pseudomonadota</taxon>
        <taxon>Alphaproteobacteria</taxon>
        <taxon>Maricaulales</taxon>
        <taxon>Maricaulaceae</taxon>
        <taxon>Alkalicaulis</taxon>
    </lineage>
</organism>
<gene>
    <name evidence="2" type="ORF">F1654_00025</name>
</gene>
<dbReference type="Gene3D" id="1.10.260.40">
    <property type="entry name" value="lambda repressor-like DNA-binding domains"/>
    <property type="match status" value="1"/>
</dbReference>
<proteinExistence type="predicted"/>
<dbReference type="EMBL" id="VWOJ01000001">
    <property type="protein sequence ID" value="KAA5804437.1"/>
    <property type="molecule type" value="Genomic_DNA"/>
</dbReference>
<evidence type="ECO:0000259" key="1">
    <source>
        <dbReference type="PROSITE" id="PS50943"/>
    </source>
</evidence>
<reference evidence="2 3" key="1">
    <citation type="submission" date="2019-09" db="EMBL/GenBank/DDBJ databases">
        <authorList>
            <person name="Kevbrin V."/>
            <person name="Grouzdev D.S."/>
        </authorList>
    </citation>
    <scope>NUCLEOTIDE SEQUENCE [LARGE SCALE GENOMIC DNA]</scope>
    <source>
        <strain evidence="2 3">G-192</strain>
    </source>
</reference>
<dbReference type="Proteomes" id="UP000325122">
    <property type="component" value="Unassembled WGS sequence"/>
</dbReference>
<sequence>MAASEWGAQLRAFRQRMGLKQIALEEELGVSQAFLSRLETGTSAPSEALTARITELLERPCNRLMFDDWRATVALSPALSSLLAYE</sequence>
<dbReference type="GO" id="GO:0003677">
    <property type="term" value="F:DNA binding"/>
    <property type="evidence" value="ECO:0007669"/>
    <property type="project" value="InterPro"/>
</dbReference>